<dbReference type="STRING" id="139420.A0A371CM68"/>
<gene>
    <name evidence="2" type="ORF">OH76DRAFT_1459185</name>
</gene>
<evidence type="ECO:0000313" key="2">
    <source>
        <dbReference type="EMBL" id="RDX41375.1"/>
    </source>
</evidence>
<proteinExistence type="predicted"/>
<dbReference type="Proteomes" id="UP000256964">
    <property type="component" value="Unassembled WGS sequence"/>
</dbReference>
<reference evidence="2 3" key="1">
    <citation type="journal article" date="2018" name="Biotechnol. Biofuels">
        <title>Integrative visual omics of the white-rot fungus Polyporus brumalis exposes the biotechnological potential of its oxidative enzymes for delignifying raw plant biomass.</title>
        <authorList>
            <person name="Miyauchi S."/>
            <person name="Rancon A."/>
            <person name="Drula E."/>
            <person name="Hage H."/>
            <person name="Chaduli D."/>
            <person name="Favel A."/>
            <person name="Grisel S."/>
            <person name="Henrissat B."/>
            <person name="Herpoel-Gimbert I."/>
            <person name="Ruiz-Duenas F.J."/>
            <person name="Chevret D."/>
            <person name="Hainaut M."/>
            <person name="Lin J."/>
            <person name="Wang M."/>
            <person name="Pangilinan J."/>
            <person name="Lipzen A."/>
            <person name="Lesage-Meessen L."/>
            <person name="Navarro D."/>
            <person name="Riley R."/>
            <person name="Grigoriev I.V."/>
            <person name="Zhou S."/>
            <person name="Raouche S."/>
            <person name="Rosso M.N."/>
        </authorList>
    </citation>
    <scope>NUCLEOTIDE SEQUENCE [LARGE SCALE GENOMIC DNA]</scope>
    <source>
        <strain evidence="2 3">BRFM 1820</strain>
    </source>
</reference>
<dbReference type="Pfam" id="PF20231">
    <property type="entry name" value="DUF6589"/>
    <property type="match status" value="1"/>
</dbReference>
<feature type="domain" description="DUF6589" evidence="1">
    <location>
        <begin position="367"/>
        <end position="767"/>
    </location>
</feature>
<name>A0A371CM68_9APHY</name>
<protein>
    <recommendedName>
        <fullName evidence="1">DUF6589 domain-containing protein</fullName>
    </recommendedName>
</protein>
<keyword evidence="3" id="KW-1185">Reference proteome</keyword>
<dbReference type="AlphaFoldDB" id="A0A371CM68"/>
<evidence type="ECO:0000313" key="3">
    <source>
        <dbReference type="Proteomes" id="UP000256964"/>
    </source>
</evidence>
<organism evidence="2 3">
    <name type="scientific">Lentinus brumalis</name>
    <dbReference type="NCBI Taxonomy" id="2498619"/>
    <lineage>
        <taxon>Eukaryota</taxon>
        <taxon>Fungi</taxon>
        <taxon>Dikarya</taxon>
        <taxon>Basidiomycota</taxon>
        <taxon>Agaricomycotina</taxon>
        <taxon>Agaricomycetes</taxon>
        <taxon>Polyporales</taxon>
        <taxon>Polyporaceae</taxon>
        <taxon>Lentinus</taxon>
    </lineage>
</organism>
<dbReference type="InterPro" id="IPR046496">
    <property type="entry name" value="DUF6589"/>
</dbReference>
<evidence type="ECO:0000259" key="1">
    <source>
        <dbReference type="Pfam" id="PF20231"/>
    </source>
</evidence>
<sequence length="848" mass="95758">MDCASEDDIFYDALGWDWDDPDTDYFDALDEQLFPAINEDPPAPSKPPGSFAAASFYTAYTDSLRRALPHGPPNNQGLNLELFLEALFWGDSGCTADPKIAHERRNFMNSPALLSVLNRWWCPPTGMASGGGDGMRDFVTVRATELLVAELDSVAKTVFRAPPDHLSQEYLTSINFRKFGATLQTDLTSRLWFVLQSLAMTQRQLLENKNKDTFHIILAIISMLAYSRSHDSSIIAMVWSIYLKACGLSARAFDALHALGLTMSHKWTCEAFKKISEAAKQSTQRAIANFPHFGSHDNVNIPMRVFSQRLHNLNHFINATAATIYILPLEALLPADIGAKLRAQRSEGAKEPFPLKDLYTGSKAEHARRARTEAQARHRILRFLLNSPVFANYPHRDDPLFATPPPVDLLPCGPDHVTRQHILETFEVDESTYDGTDQLLNKLYPEQMGWGSEAAKEEMGRSGFLAWIGDQLSVERVRGLGRIRHDDINGFLRGDHLEPEFGWFHAEMAFANSLHAQYLGTTVGVGLRKAFELLQRKGLAKAEIKGVFWHNLDEALSHIGEANFLALWQTIAEVDDLKTLTSRSPEELVSLLDTIYTKHVSREAQVKMENLPAQDRDDLKQQMAMFSADILTYFDLREAMRVGDVGRMEDLLPQMLFRFVGGGNPKYATEILELLQKLRCEWPDEVRTYMRRYTWVVNFTGARDGFVAVDMAQEHNIKDIKVTWRSFGPGATFTYIQKISPAIPVLRAVKEAFAAQFPSLRGRGKAHGTPAKADDVKKITHMYLDAKVYVHTPNSLRGLRDLLAGENRADDYVSLGSERLSTEGKFQTWWEDRSFERATTQIYNMDID</sequence>
<dbReference type="OrthoDB" id="2980978at2759"/>
<accession>A0A371CM68</accession>
<dbReference type="EMBL" id="KZ857514">
    <property type="protein sequence ID" value="RDX41375.1"/>
    <property type="molecule type" value="Genomic_DNA"/>
</dbReference>